<dbReference type="EMBL" id="KP211914">
    <property type="protein sequence ID" value="ANV80998.1"/>
    <property type="molecule type" value="Genomic_DNA"/>
</dbReference>
<accession>A0A1B1TFE8</accession>
<dbReference type="SUPFAM" id="SSF52540">
    <property type="entry name" value="P-loop containing nucleoside triphosphate hydrolases"/>
    <property type="match status" value="1"/>
</dbReference>
<feature type="region of interest" description="Disordered" evidence="1">
    <location>
        <begin position="237"/>
        <end position="262"/>
    </location>
</feature>
<dbReference type="Gene3D" id="3.40.50.300">
    <property type="entry name" value="P-loop containing nucleotide triphosphate hydrolases"/>
    <property type="match status" value="1"/>
</dbReference>
<evidence type="ECO:0000256" key="1">
    <source>
        <dbReference type="SAM" id="MobiDB-lite"/>
    </source>
</evidence>
<evidence type="ECO:0000313" key="2">
    <source>
        <dbReference type="EMBL" id="ANV80998.1"/>
    </source>
</evidence>
<reference evidence="2" key="2">
    <citation type="journal article" date="2015" name="ISME J.">
        <title>A new class of marine Euryarchaeota group II from the Mediterranean deep chlorophyll maximum.</title>
        <authorList>
            <person name="Martin-Cuadrado A.B."/>
            <person name="Garcia-Heredia I."/>
            <person name="Molto A.G."/>
            <person name="Lopez-Ubeda R."/>
            <person name="Kimes N."/>
            <person name="Lopez-Garcia P."/>
            <person name="Moreira D."/>
            <person name="Rodriguez-Valera F."/>
        </authorList>
    </citation>
    <scope>NUCLEOTIDE SEQUENCE</scope>
</reference>
<protein>
    <recommendedName>
        <fullName evidence="3">DNA recombination and repair protein Rad51-like C-terminal domain-containing protein</fullName>
    </recommendedName>
</protein>
<reference evidence="2" key="1">
    <citation type="submission" date="2014-11" db="EMBL/GenBank/DDBJ databases">
        <authorList>
            <person name="Zhu J."/>
            <person name="Qi W."/>
            <person name="Song R."/>
        </authorList>
    </citation>
    <scope>NUCLEOTIDE SEQUENCE</scope>
</reference>
<name>A0A1B1TFE8_9ARCH</name>
<organism evidence="2">
    <name type="scientific">uncultured Poseidoniia archaeon</name>
    <dbReference type="NCBI Taxonomy" id="1697135"/>
    <lineage>
        <taxon>Archaea</taxon>
        <taxon>Methanobacteriati</taxon>
        <taxon>Thermoplasmatota</taxon>
        <taxon>Candidatus Poseidoniia</taxon>
        <taxon>environmental samples</taxon>
    </lineage>
</organism>
<sequence length="262" mass="29015">MSNKPNVSWGVRSLKSSLPSPEVGGMLLIEGLKRSTRYLTRHMICEELVKGRPVHWIDGGMGLDPSTLIRPLAHKKKGIELLDNLYACRGFTAHQMAEIIKRLASKTSDDNLRKGRLIVVSDLVSMFADSQVKRAEGSAMLKESLSDIQYIAKKCNSLVLVTVNYKSKPFLSKSMKSELKNAANDRLTILSQSKNAITVKLHSVDMTVQPLEKRNPQVSLQDFILPDHMSKVVWTEPLETNSSSDNPKGDNNAEAARKASAS</sequence>
<evidence type="ECO:0008006" key="3">
    <source>
        <dbReference type="Google" id="ProtNLM"/>
    </source>
</evidence>
<dbReference type="AlphaFoldDB" id="A0A1B1TFE8"/>
<dbReference type="InterPro" id="IPR027417">
    <property type="entry name" value="P-loop_NTPase"/>
</dbReference>
<proteinExistence type="predicted"/>